<dbReference type="InterPro" id="IPR027417">
    <property type="entry name" value="P-loop_NTPase"/>
</dbReference>
<name>A0ABX1R023_9ALTE</name>
<feature type="domain" description="ChlI/MoxR AAA lid" evidence="2">
    <location>
        <begin position="238"/>
        <end position="291"/>
    </location>
</feature>
<evidence type="ECO:0000313" key="4">
    <source>
        <dbReference type="Proteomes" id="UP000709336"/>
    </source>
</evidence>
<dbReference type="PANTHER" id="PTHR42759:SF5">
    <property type="entry name" value="METHANOL DEHYDROGENASE REGULATOR"/>
    <property type="match status" value="1"/>
</dbReference>
<keyword evidence="4" id="KW-1185">Reference proteome</keyword>
<reference evidence="3 4" key="1">
    <citation type="submission" date="2020-03" db="EMBL/GenBank/DDBJ databases">
        <title>Alteromonas ponticola sp. nov., isolated from seawater.</title>
        <authorList>
            <person name="Yoon J.-H."/>
            <person name="Kim Y.-O."/>
        </authorList>
    </citation>
    <scope>NUCLEOTIDE SEQUENCE [LARGE SCALE GENOMIC DNA]</scope>
    <source>
        <strain evidence="3 4">MYP5</strain>
    </source>
</reference>
<feature type="domain" description="ATPase AAA-3" evidence="1">
    <location>
        <begin position="35"/>
        <end position="165"/>
    </location>
</feature>
<dbReference type="InterPro" id="IPR011703">
    <property type="entry name" value="ATPase_AAA-3"/>
</dbReference>
<dbReference type="EMBL" id="JAATNW010000001">
    <property type="protein sequence ID" value="NMH58791.1"/>
    <property type="molecule type" value="Genomic_DNA"/>
</dbReference>
<dbReference type="InterPro" id="IPR041628">
    <property type="entry name" value="ChlI/MoxR_AAA_lid"/>
</dbReference>
<dbReference type="CDD" id="cd00009">
    <property type="entry name" value="AAA"/>
    <property type="match status" value="1"/>
</dbReference>
<dbReference type="InterPro" id="IPR050764">
    <property type="entry name" value="CbbQ/NirQ/NorQ/GpvN"/>
</dbReference>
<dbReference type="Pfam" id="PF07726">
    <property type="entry name" value="AAA_3"/>
    <property type="match status" value="1"/>
</dbReference>
<evidence type="ECO:0000259" key="1">
    <source>
        <dbReference type="Pfam" id="PF07726"/>
    </source>
</evidence>
<proteinExistence type="predicted"/>
<dbReference type="Gene3D" id="3.40.50.300">
    <property type="entry name" value="P-loop containing nucleotide triphosphate hydrolases"/>
    <property type="match status" value="1"/>
</dbReference>
<evidence type="ECO:0000313" key="3">
    <source>
        <dbReference type="EMBL" id="NMH58791.1"/>
    </source>
</evidence>
<comment type="caution">
    <text evidence="3">The sequence shown here is derived from an EMBL/GenBank/DDBJ whole genome shotgun (WGS) entry which is preliminary data.</text>
</comment>
<dbReference type="PANTHER" id="PTHR42759">
    <property type="entry name" value="MOXR FAMILY PROTEIN"/>
    <property type="match status" value="1"/>
</dbReference>
<gene>
    <name evidence="3" type="ORF">HCJ96_01975</name>
</gene>
<dbReference type="RefSeq" id="WP_169209339.1">
    <property type="nucleotide sequence ID" value="NZ_JAATNW010000001.1"/>
</dbReference>
<sequence length="305" mass="33950">MNARFHAVVKALGQHIIGKQEQIKLAITCLIANGHLLIEDLPGMGKTTLSHGLANAFGLDFSRIQFTSDLLPADMLGVNIFDSQRHEFSFKPGPLFNQLVLADEINRASPKTQSALLEAMEEHQISVDGTTYSLPDPFFVIGTQNPSYQSGTYPLPESQLDRFLMRISLGYPSWDAEKAMLQAGGNRQSFAMNEVISSADLLAYQQDVNRVHCSDNVISYILRLVTQSREEGIYPNPLSPRASKALLQSAKAWAYLHERDFVVPEDVQAVFVAVAEHRLRSERDDPQEQKVLSERLLESVDPLAA</sequence>
<dbReference type="SUPFAM" id="SSF52540">
    <property type="entry name" value="P-loop containing nucleoside triphosphate hydrolases"/>
    <property type="match status" value="1"/>
</dbReference>
<organism evidence="3 4">
    <name type="scientific">Alteromonas ponticola</name>
    <dbReference type="NCBI Taxonomy" id="2720613"/>
    <lineage>
        <taxon>Bacteria</taxon>
        <taxon>Pseudomonadati</taxon>
        <taxon>Pseudomonadota</taxon>
        <taxon>Gammaproteobacteria</taxon>
        <taxon>Alteromonadales</taxon>
        <taxon>Alteromonadaceae</taxon>
        <taxon>Alteromonas/Salinimonas group</taxon>
        <taxon>Alteromonas</taxon>
    </lineage>
</organism>
<dbReference type="Gene3D" id="1.10.8.80">
    <property type="entry name" value="Magnesium chelatase subunit I, C-Terminal domain"/>
    <property type="match status" value="1"/>
</dbReference>
<dbReference type="Pfam" id="PF17863">
    <property type="entry name" value="AAA_lid_2"/>
    <property type="match status" value="1"/>
</dbReference>
<protein>
    <submittedName>
        <fullName evidence="3">MoxR family ATPase</fullName>
    </submittedName>
</protein>
<dbReference type="Proteomes" id="UP000709336">
    <property type="component" value="Unassembled WGS sequence"/>
</dbReference>
<evidence type="ECO:0000259" key="2">
    <source>
        <dbReference type="Pfam" id="PF17863"/>
    </source>
</evidence>
<dbReference type="PIRSF" id="PIRSF002849">
    <property type="entry name" value="AAA_ATPase_chaperone_MoxR_prd"/>
    <property type="match status" value="1"/>
</dbReference>
<accession>A0ABX1R023</accession>